<dbReference type="SUPFAM" id="SSF52799">
    <property type="entry name" value="(Phosphotyrosine protein) phosphatases II"/>
    <property type="match status" value="1"/>
</dbReference>
<feature type="domain" description="Tyrosine-protein phosphatase" evidence="2">
    <location>
        <begin position="241"/>
        <end position="476"/>
    </location>
</feature>
<dbReference type="CDD" id="cd00170">
    <property type="entry name" value="SEC14"/>
    <property type="match status" value="1"/>
</dbReference>
<evidence type="ECO:0000259" key="2">
    <source>
        <dbReference type="PROSITE" id="PS50055"/>
    </source>
</evidence>
<dbReference type="PRINTS" id="PR00700">
    <property type="entry name" value="PRTYPHPHTASE"/>
</dbReference>
<name>A0A7R8D9A0_LEPSM</name>
<organism evidence="5 6">
    <name type="scientific">Lepeophtheirus salmonis</name>
    <name type="common">Salmon louse</name>
    <name type="synonym">Caligus salmonis</name>
    <dbReference type="NCBI Taxonomy" id="72036"/>
    <lineage>
        <taxon>Eukaryota</taxon>
        <taxon>Metazoa</taxon>
        <taxon>Ecdysozoa</taxon>
        <taxon>Arthropoda</taxon>
        <taxon>Crustacea</taxon>
        <taxon>Multicrustacea</taxon>
        <taxon>Hexanauplia</taxon>
        <taxon>Copepoda</taxon>
        <taxon>Siphonostomatoida</taxon>
        <taxon>Caligidae</taxon>
        <taxon>Lepeophtheirus</taxon>
    </lineage>
</organism>
<dbReference type="InterPro" id="IPR016130">
    <property type="entry name" value="Tyr_Pase_AS"/>
</dbReference>
<dbReference type="AlphaFoldDB" id="A0A7R8D9A0"/>
<evidence type="ECO:0000313" key="5">
    <source>
        <dbReference type="EMBL" id="CAF3043739.1"/>
    </source>
</evidence>
<evidence type="ECO:0000256" key="1">
    <source>
        <dbReference type="SAM" id="MobiDB-lite"/>
    </source>
</evidence>
<feature type="compositionally biased region" description="Polar residues" evidence="1">
    <location>
        <begin position="197"/>
        <end position="211"/>
    </location>
</feature>
<dbReference type="PANTHER" id="PTHR19134">
    <property type="entry name" value="RECEPTOR-TYPE TYROSINE-PROTEIN PHOSPHATASE"/>
    <property type="match status" value="1"/>
</dbReference>
<dbReference type="Pfam" id="PF00650">
    <property type="entry name" value="CRAL_TRIO"/>
    <property type="match status" value="1"/>
</dbReference>
<dbReference type="GO" id="GO:0048666">
    <property type="term" value="P:neuron development"/>
    <property type="evidence" value="ECO:0007669"/>
    <property type="project" value="UniProtKB-ARBA"/>
</dbReference>
<dbReference type="PROSITE" id="PS50055">
    <property type="entry name" value="TYR_PHOSPHATASE_PTP"/>
    <property type="match status" value="1"/>
</dbReference>
<dbReference type="Proteomes" id="UP000675881">
    <property type="component" value="Chromosome 9"/>
</dbReference>
<dbReference type="InterPro" id="IPR029021">
    <property type="entry name" value="Prot-tyrosine_phosphatase-like"/>
</dbReference>
<feature type="domain" description="CRAL-TRIO" evidence="4">
    <location>
        <begin position="1"/>
        <end position="137"/>
    </location>
</feature>
<dbReference type="PROSITE" id="PS50191">
    <property type="entry name" value="CRAL_TRIO"/>
    <property type="match status" value="1"/>
</dbReference>
<evidence type="ECO:0000259" key="4">
    <source>
        <dbReference type="PROSITE" id="PS50191"/>
    </source>
</evidence>
<dbReference type="PROSITE" id="PS00383">
    <property type="entry name" value="TYR_PHOSPHATASE_1"/>
    <property type="match status" value="1"/>
</dbReference>
<dbReference type="OrthoDB" id="10051650at2759"/>
<accession>A0A7R8D9A0</accession>
<dbReference type="InterPro" id="IPR050348">
    <property type="entry name" value="Protein-Tyr_Phosphatase"/>
</dbReference>
<dbReference type="InterPro" id="IPR000387">
    <property type="entry name" value="Tyr_Pase_dom"/>
</dbReference>
<dbReference type="InterPro" id="IPR001251">
    <property type="entry name" value="CRAL-TRIO_dom"/>
</dbReference>
<dbReference type="InterPro" id="IPR036865">
    <property type="entry name" value="CRAL-TRIO_dom_sf"/>
</dbReference>
<dbReference type="InterPro" id="IPR000242">
    <property type="entry name" value="PTP_cat"/>
</dbReference>
<gene>
    <name evidence="5" type="ORF">LSAA_14882</name>
</gene>
<dbReference type="Gene3D" id="3.90.190.10">
    <property type="entry name" value="Protein tyrosine phosphatase superfamily"/>
    <property type="match status" value="2"/>
</dbReference>
<dbReference type="Gene3D" id="3.40.525.10">
    <property type="entry name" value="CRAL-TRIO lipid binding domain"/>
    <property type="match status" value="1"/>
</dbReference>
<feature type="region of interest" description="Disordered" evidence="1">
    <location>
        <begin position="170"/>
        <end position="219"/>
    </location>
</feature>
<proteinExistence type="predicted"/>
<sequence length="557" mass="63312">MRVKEGLSCIHPEKDEELKAELESGKFTILPVGEGVGATRTTLQGVIYQLDAALADASTLRAPKSCTSSRGSYPARLKKVLIVTAPLWFKAPFKVLRLFVREKLRDRVYTVSNPQLASHIPPDAIPFEMGGKLRYNHEEWLKKCASIEVNTFEQTPGEEPTLEQLKTLTSAKGAPLSQHSIGSEAAPIPRSREDGNPTHNGEATSSPSSGFSEEDLSGEDTTGMDLLEFIKHVRAKGRRGLYEEYEEIRSRPASGTFETAKLPINQNKNRYMDVLCFDHTRVRLVKDCDGSNYINANFVDGFRQPRAFISTQGPLTHTFTAFWQMIWEQDIRVVVMTTKTMERHRQKCGQYWPEDEHGAMVCGYFEITSIDVQDRKDFIRCPCFIFCNVFGSKQASVVNDEASESWKTSESPILVHCSAGIGRTGTFATLDYAIRKFTATGKIDIRSIVEKIRSQRASSIQVQDQYVFCHLAFLEYALNMKYVEEIDLSGFDDLYEDQFGYVLTLERREVNLTHFQLIFLNTSHQFDLDNIHKMTSLYIHKVIYRHYNLLDLAVCIR</sequence>
<dbReference type="SUPFAM" id="SSF52087">
    <property type="entry name" value="CRAL/TRIO domain"/>
    <property type="match status" value="1"/>
</dbReference>
<evidence type="ECO:0000313" key="6">
    <source>
        <dbReference type="Proteomes" id="UP000675881"/>
    </source>
</evidence>
<dbReference type="SMART" id="SM00404">
    <property type="entry name" value="PTPc_motif"/>
    <property type="match status" value="1"/>
</dbReference>
<protein>
    <submittedName>
        <fullName evidence="5">(salmon louse) hypothetical protein</fullName>
    </submittedName>
</protein>
<feature type="domain" description="Tyrosine specific protein phosphatases" evidence="3">
    <location>
        <begin position="392"/>
        <end position="467"/>
    </location>
</feature>
<dbReference type="EMBL" id="HG994588">
    <property type="protein sequence ID" value="CAF3043739.1"/>
    <property type="molecule type" value="Genomic_DNA"/>
</dbReference>
<dbReference type="GO" id="GO:0004725">
    <property type="term" value="F:protein tyrosine phosphatase activity"/>
    <property type="evidence" value="ECO:0007669"/>
    <property type="project" value="InterPro"/>
</dbReference>
<dbReference type="InterPro" id="IPR003595">
    <property type="entry name" value="Tyr_Pase_cat"/>
</dbReference>
<dbReference type="SMART" id="SM00194">
    <property type="entry name" value="PTPc"/>
    <property type="match status" value="1"/>
</dbReference>
<evidence type="ECO:0000259" key="3">
    <source>
        <dbReference type="PROSITE" id="PS50056"/>
    </source>
</evidence>
<keyword evidence="6" id="KW-1185">Reference proteome</keyword>
<dbReference type="PROSITE" id="PS50056">
    <property type="entry name" value="TYR_PHOSPHATASE_2"/>
    <property type="match status" value="1"/>
</dbReference>
<reference evidence="5" key="1">
    <citation type="submission" date="2021-02" db="EMBL/GenBank/DDBJ databases">
        <authorList>
            <person name="Bekaert M."/>
        </authorList>
    </citation>
    <scope>NUCLEOTIDE SEQUENCE</scope>
    <source>
        <strain evidence="5">IoA-00</strain>
    </source>
</reference>
<dbReference type="Pfam" id="PF00102">
    <property type="entry name" value="Y_phosphatase"/>
    <property type="match status" value="2"/>
</dbReference>
<dbReference type="PANTHER" id="PTHR19134:SF534">
    <property type="entry name" value="LD27988P"/>
    <property type="match status" value="1"/>
</dbReference>